<evidence type="ECO:0000256" key="4">
    <source>
        <dbReference type="ARBA" id="ARBA00022989"/>
    </source>
</evidence>
<protein>
    <submittedName>
        <fullName evidence="7">Plexin domain-containing protein 2</fullName>
    </submittedName>
</protein>
<evidence type="ECO:0000313" key="7">
    <source>
        <dbReference type="EMBL" id="CAG6767404.1"/>
    </source>
</evidence>
<feature type="compositionally biased region" description="Polar residues" evidence="5">
    <location>
        <begin position="676"/>
        <end position="690"/>
    </location>
</feature>
<evidence type="ECO:0000256" key="3">
    <source>
        <dbReference type="ARBA" id="ARBA00022729"/>
    </source>
</evidence>
<feature type="compositionally biased region" description="Low complexity" evidence="5">
    <location>
        <begin position="335"/>
        <end position="361"/>
    </location>
</feature>
<dbReference type="PANTHER" id="PTHR13055">
    <property type="entry name" value="TUMOR ENDOTHELIAL MARKER 7 RELATED"/>
    <property type="match status" value="1"/>
</dbReference>
<feature type="compositionally biased region" description="Low complexity" evidence="5">
    <location>
        <begin position="660"/>
        <end position="675"/>
    </location>
</feature>
<keyword evidence="2" id="KW-0812">Transmembrane</keyword>
<organism evidence="7">
    <name type="scientific">Cacopsylla melanoneura</name>
    <dbReference type="NCBI Taxonomy" id="428564"/>
    <lineage>
        <taxon>Eukaryota</taxon>
        <taxon>Metazoa</taxon>
        <taxon>Ecdysozoa</taxon>
        <taxon>Arthropoda</taxon>
        <taxon>Hexapoda</taxon>
        <taxon>Insecta</taxon>
        <taxon>Pterygota</taxon>
        <taxon>Neoptera</taxon>
        <taxon>Paraneoptera</taxon>
        <taxon>Hemiptera</taxon>
        <taxon>Sternorrhyncha</taxon>
        <taxon>Psylloidea</taxon>
        <taxon>Psyllidae</taxon>
        <taxon>Psyllinae</taxon>
        <taxon>Cacopsylla</taxon>
    </lineage>
</organism>
<evidence type="ECO:0000256" key="1">
    <source>
        <dbReference type="ARBA" id="ARBA00004479"/>
    </source>
</evidence>
<proteinExistence type="predicted"/>
<feature type="chain" id="PRO_5034763823" evidence="6">
    <location>
        <begin position="27"/>
        <end position="919"/>
    </location>
</feature>
<feature type="compositionally biased region" description="Polar residues" evidence="5">
    <location>
        <begin position="562"/>
        <end position="575"/>
    </location>
</feature>
<name>A0A8D9AJ02_9HEMI</name>
<feature type="compositionally biased region" description="Basic and acidic residues" evidence="5">
    <location>
        <begin position="873"/>
        <end position="888"/>
    </location>
</feature>
<feature type="compositionally biased region" description="Basic residues" evidence="5">
    <location>
        <begin position="524"/>
        <end position="535"/>
    </location>
</feature>
<evidence type="ECO:0000256" key="6">
    <source>
        <dbReference type="SAM" id="SignalP"/>
    </source>
</evidence>
<reference evidence="7" key="1">
    <citation type="submission" date="2021-05" db="EMBL/GenBank/DDBJ databases">
        <authorList>
            <person name="Alioto T."/>
            <person name="Alioto T."/>
            <person name="Gomez Garrido J."/>
        </authorList>
    </citation>
    <scope>NUCLEOTIDE SEQUENCE</scope>
</reference>
<feature type="compositionally biased region" description="Acidic residues" evidence="5">
    <location>
        <begin position="366"/>
        <end position="375"/>
    </location>
</feature>
<feature type="compositionally biased region" description="Basic and acidic residues" evidence="5">
    <location>
        <begin position="392"/>
        <end position="408"/>
    </location>
</feature>
<keyword evidence="4" id="KW-1133">Transmembrane helix</keyword>
<feature type="compositionally biased region" description="Basic residues" evidence="5">
    <location>
        <begin position="889"/>
        <end position="900"/>
    </location>
</feature>
<feature type="signal peptide" evidence="6">
    <location>
        <begin position="1"/>
        <end position="26"/>
    </location>
</feature>
<feature type="region of interest" description="Disordered" evidence="5">
    <location>
        <begin position="335"/>
        <end position="464"/>
    </location>
</feature>
<feature type="compositionally biased region" description="Polar residues" evidence="5">
    <location>
        <begin position="410"/>
        <end position="419"/>
    </location>
</feature>
<feature type="compositionally biased region" description="Basic residues" evidence="5">
    <location>
        <begin position="711"/>
        <end position="722"/>
    </location>
</feature>
<feature type="region of interest" description="Disordered" evidence="5">
    <location>
        <begin position="503"/>
        <end position="802"/>
    </location>
</feature>
<feature type="compositionally biased region" description="Acidic residues" evidence="5">
    <location>
        <begin position="509"/>
        <end position="518"/>
    </location>
</feature>
<accession>A0A8D9AJ02</accession>
<feature type="compositionally biased region" description="Basic and acidic residues" evidence="5">
    <location>
        <begin position="825"/>
        <end position="836"/>
    </location>
</feature>
<evidence type="ECO:0000256" key="2">
    <source>
        <dbReference type="ARBA" id="ARBA00022692"/>
    </source>
</evidence>
<feature type="compositionally biased region" description="Basic and acidic residues" evidence="5">
    <location>
        <begin position="606"/>
        <end position="640"/>
    </location>
</feature>
<sequence length="919" mass="104638">MRSKINFLCKILLVIPFTIIPKVVTCENNPYYETNVSQNMEIAKSLWLELDDNISTMSFSMNIDPTSQKSWDEMDAYYKYDKIREQNLSFDFPFYGHPIHRVRIDWNGRIVTPNYQGQFPHTFHTYNSFISPYNFLLVSNNKNVFVYTIRSFNTDSQLTVTWEIEIERFEYTYVTYYDSPRFRCTFQATLYNTGQIAFVFKHCDWPIYPQGLSVAYTMENGTPLVYARLKGPKVALYLRRRNWISIYFTPRPCLNHKDCSSCLSHPSTSHMTCFWCPTANLCSTGKDWYHQVWVENNCDKKTIKKSQSCPVSSTTTTTTMPKIKTIRTTTTTMPKITTTNTTPMPRITTTNTTTMPKITTIKIDENEPTDPDDIQSSDKKSGKKKKPIFRKYSPEKEDQQIERSEFDKSIPSSEKTSGNGEPKEQKSTQSVQTKDKITKSPQPKQSAKVEYKTQESVSFENKDEFVKPTEVISEEVEYAEKSSLPDNLSITSAGKIKVDLTTTIKIDENEPQDTDDTESSGKKGGVKKKPVKFRKYSPEKEEVESSKATEKDLEHKEKTLSDVPTSSKGVQNEQKGVSFDTENEYPKSTEMSMEEMKLTKKTKPSKSTEKEVKLEVESSPATKREQKKEKPTSAKRDPSKLSDCITEEVKYAKEEIPLPDDLNTTSSATLDTDSSVPSTEDFNIAVTTNIKLDDKESEIIPGDSQDDNKKHEKKKKPVKFRKYSPEKEDGQIPRSVVQSTTSSDKTVESTKAPERRQSSSPEIESKLERKGEPKEHKSTQSVQKKAKTSKGPQPGKSAEAEIILKESVSFVNDGGSIKSIEIPSEEVKQVKEKSPVPEELSTSSSAGLDDDTSASVTEEINVAITTTIKVDNKESEKMPEDTEDFVNKHEKKRKPVKFRKYSPEPNDLKFPFVIYLGAH</sequence>
<keyword evidence="3 6" id="KW-0732">Signal</keyword>
<evidence type="ECO:0000256" key="5">
    <source>
        <dbReference type="SAM" id="MobiDB-lite"/>
    </source>
</evidence>
<feature type="region of interest" description="Disordered" evidence="5">
    <location>
        <begin position="814"/>
        <end position="855"/>
    </location>
</feature>
<feature type="region of interest" description="Disordered" evidence="5">
    <location>
        <begin position="873"/>
        <end position="900"/>
    </location>
</feature>
<comment type="subcellular location">
    <subcellularLocation>
        <location evidence="1">Membrane</location>
        <topology evidence="1">Single-pass type I membrane protein</topology>
    </subcellularLocation>
</comment>
<dbReference type="PANTHER" id="PTHR13055:SF12">
    <property type="entry name" value="LD40707P"/>
    <property type="match status" value="1"/>
</dbReference>
<keyword evidence="4" id="KW-0472">Membrane</keyword>
<feature type="compositionally biased region" description="Basic and acidic residues" evidence="5">
    <location>
        <begin position="647"/>
        <end position="656"/>
    </location>
</feature>
<feature type="compositionally biased region" description="Basic and acidic residues" evidence="5">
    <location>
        <begin position="536"/>
        <end position="560"/>
    </location>
</feature>
<dbReference type="EMBL" id="HBUF01573318">
    <property type="protein sequence ID" value="CAG6767404.1"/>
    <property type="molecule type" value="Transcribed_RNA"/>
</dbReference>
<feature type="compositionally biased region" description="Basic and acidic residues" evidence="5">
    <location>
        <begin position="745"/>
        <end position="778"/>
    </location>
</feature>
<dbReference type="GO" id="GO:0016020">
    <property type="term" value="C:membrane"/>
    <property type="evidence" value="ECO:0007669"/>
    <property type="project" value="UniProtKB-SubCell"/>
</dbReference>
<dbReference type="AlphaFoldDB" id="A0A8D9AJ02"/>
<dbReference type="InterPro" id="IPR031152">
    <property type="entry name" value="PLXDC"/>
</dbReference>